<protein>
    <submittedName>
        <fullName evidence="2">Protein phosphatase-1, putative</fullName>
    </submittedName>
</protein>
<name>E9E3E7_METAQ</name>
<feature type="compositionally biased region" description="Polar residues" evidence="1">
    <location>
        <begin position="109"/>
        <end position="131"/>
    </location>
</feature>
<evidence type="ECO:0000313" key="2">
    <source>
        <dbReference type="EMBL" id="EFY89540.1"/>
    </source>
</evidence>
<dbReference type="Proteomes" id="UP000002499">
    <property type="component" value="Unassembled WGS sequence"/>
</dbReference>
<dbReference type="OMA" id="DISPYTC"/>
<dbReference type="HOGENOM" id="CLU_032926_0_0_1"/>
<sequence length="622" mass="69632">MEADTANEGKSIEAFARQCLDALQRCLDSTPLKRYGWAENTKAEFLSWTATADVFGDTESPLDSRLEFEPDTKNAVVRLLSLLLNCIQGCQKSASEQEIKHDGAAIACSENQQDSSPTDDPNVTGPTTRQFSPSSDLSSSELGDEDNSIQTTRVGMTSLDSAKSEVDSLIRQLKRIDEAMRKPKPNPILQRADRTFQPKDYEDLRDQLTVIVLAKGSEEVRQYRDVDRNSLTPLQERLIKANLRRRHMFLYAQKDARNFEFDPQNTSSNLTGPVPDSFAKTALAATTVNIGYPRPPKLKEGQKSFRCPYCCQVLPEMLREDTLWEQHVREDISPYTCIIEGCEQQDALFVTRAQWMKHILSHYPECWECQPCGFPGNPPRIFPSVQLFLNHTKEAHGHAVSEDQYPVLVAGAARPGPTDISDCPLCDFGGPADSGPLLDHIAEHLYSFSLLSLPCSQAHLPGVDGSSVHYLEHVDGCSEDISHRPDASSRSDGDLDDLVPLPSDSSIAAANRADEDRFLGAHLADIPQSPMPALVLADTPQEWEQEVQETKNKVSAEEIVFKPWEPGSALFQHWREKFLVNFRHGHLTATAIVGPRARYSHIQDTRRYARDFDRDWALWGTV</sequence>
<dbReference type="PANTHER" id="PTHR35391">
    <property type="entry name" value="C2H2-TYPE DOMAIN-CONTAINING PROTEIN-RELATED"/>
    <property type="match status" value="1"/>
</dbReference>
<dbReference type="eggNOG" id="ENOG502RMPT">
    <property type="taxonomic scope" value="Eukaryota"/>
</dbReference>
<dbReference type="GeneID" id="19248706"/>
<reference evidence="2 3" key="1">
    <citation type="journal article" date="2011" name="PLoS Genet.">
        <title>Genome sequencing and comparative transcriptomics of the model entomopathogenic fungi Metarhizium anisopliae and M. acridum.</title>
        <authorList>
            <person name="Gao Q."/>
            <person name="Jin K."/>
            <person name="Ying S.H."/>
            <person name="Zhang Y."/>
            <person name="Xiao G."/>
            <person name="Shang Y."/>
            <person name="Duan Z."/>
            <person name="Hu X."/>
            <person name="Xie X.Q."/>
            <person name="Zhou G."/>
            <person name="Peng G."/>
            <person name="Luo Z."/>
            <person name="Huang W."/>
            <person name="Wang B."/>
            <person name="Fang W."/>
            <person name="Wang S."/>
            <person name="Zhong Y."/>
            <person name="Ma L.J."/>
            <person name="St Leger R.J."/>
            <person name="Zhao G.P."/>
            <person name="Pei Y."/>
            <person name="Feng M.G."/>
            <person name="Xia Y."/>
            <person name="Wang C."/>
        </authorList>
    </citation>
    <scope>NUCLEOTIDE SEQUENCE [LARGE SCALE GENOMIC DNA]</scope>
    <source>
        <strain evidence="2 3">CQMa 102</strain>
    </source>
</reference>
<evidence type="ECO:0000256" key="1">
    <source>
        <dbReference type="SAM" id="MobiDB-lite"/>
    </source>
</evidence>
<feature type="region of interest" description="Disordered" evidence="1">
    <location>
        <begin position="109"/>
        <end position="160"/>
    </location>
</feature>
<proteinExistence type="predicted"/>
<dbReference type="AlphaFoldDB" id="E9E3E7"/>
<dbReference type="OrthoDB" id="20872at2759"/>
<gene>
    <name evidence="2" type="ORF">MAC_04395</name>
</gene>
<dbReference type="InParanoid" id="E9E3E7"/>
<evidence type="ECO:0000313" key="3">
    <source>
        <dbReference type="Proteomes" id="UP000002499"/>
    </source>
</evidence>
<feature type="region of interest" description="Disordered" evidence="1">
    <location>
        <begin position="481"/>
        <end position="503"/>
    </location>
</feature>
<keyword evidence="3" id="KW-1185">Reference proteome</keyword>
<feature type="compositionally biased region" description="Low complexity" evidence="1">
    <location>
        <begin position="132"/>
        <end position="141"/>
    </location>
</feature>
<feature type="compositionally biased region" description="Polar residues" evidence="1">
    <location>
        <begin position="149"/>
        <end position="160"/>
    </location>
</feature>
<dbReference type="PANTHER" id="PTHR35391:SF7">
    <property type="entry name" value="C2H2-TYPE DOMAIN-CONTAINING PROTEIN"/>
    <property type="match status" value="1"/>
</dbReference>
<accession>E9E3E7</accession>
<dbReference type="KEGG" id="maw:19248706"/>
<feature type="compositionally biased region" description="Basic and acidic residues" evidence="1">
    <location>
        <begin position="481"/>
        <end position="493"/>
    </location>
</feature>
<dbReference type="EMBL" id="GL698498">
    <property type="protein sequence ID" value="EFY89540.1"/>
    <property type="molecule type" value="Genomic_DNA"/>
</dbReference>
<organism evidence="3">
    <name type="scientific">Metarhizium acridum (strain CQMa 102)</name>
    <dbReference type="NCBI Taxonomy" id="655827"/>
    <lineage>
        <taxon>Eukaryota</taxon>
        <taxon>Fungi</taxon>
        <taxon>Dikarya</taxon>
        <taxon>Ascomycota</taxon>
        <taxon>Pezizomycotina</taxon>
        <taxon>Sordariomycetes</taxon>
        <taxon>Hypocreomycetidae</taxon>
        <taxon>Hypocreales</taxon>
        <taxon>Clavicipitaceae</taxon>
        <taxon>Metarhizium</taxon>
    </lineage>
</organism>